<dbReference type="STRING" id="1685382.AVJ23_10630"/>
<dbReference type="EMBL" id="LPXO01000005">
    <property type="protein sequence ID" value="KUF10884.1"/>
    <property type="molecule type" value="Genomic_DNA"/>
</dbReference>
<dbReference type="PANTHER" id="PTHR43163:SF2">
    <property type="entry name" value="ABC TRANSPORTER PERMEASE PROTEIN"/>
    <property type="match status" value="1"/>
</dbReference>
<feature type="domain" description="ABC transmembrane type-1" evidence="8">
    <location>
        <begin position="94"/>
        <end position="311"/>
    </location>
</feature>
<comment type="similarity">
    <text evidence="7">Belongs to the binding-protein-dependent transport system permease family.</text>
</comment>
<keyword evidence="6 7" id="KW-0472">Membrane</keyword>
<dbReference type="Proteomes" id="UP000054396">
    <property type="component" value="Unassembled WGS sequence"/>
</dbReference>
<keyword evidence="5 7" id="KW-1133">Transmembrane helix</keyword>
<proteinExistence type="inferred from homology"/>
<dbReference type="Gene3D" id="1.10.3720.10">
    <property type="entry name" value="MetI-like"/>
    <property type="match status" value="1"/>
</dbReference>
<sequence length="325" mass="35432">MAEYIIRRVLQALLVLTVMTLLVFFGVNVIGNPVYIFASSECDQACLSAIIADLGLDQPIWRQYLTFVGNLAQGDMGKSFTHGVPALHLIFERLPATLELAFAALVLALVVGLPMGIYAGLRPDGWGAKLVMSFSMVAFSLPVFWIGIIMILTFSVQLGWMPSVGRGDTVDLGFVETSLLTLDGLHHLAMPAFTLSLIMMAMVIRLARAGMREVMFTDYIKFARANGVPERRVLGAHALKNILIPIVTVLGMEFGGVIAFAVVVESIFSWPGVGKMLIDAIAVLDRPLIVAYLICVVFMFVTLNLLVDILYSLLDPRIRLGGGRA</sequence>
<feature type="transmembrane region" description="Helical" evidence="7">
    <location>
        <begin position="100"/>
        <end position="121"/>
    </location>
</feature>
<feature type="transmembrane region" description="Helical" evidence="7">
    <location>
        <begin position="288"/>
        <end position="314"/>
    </location>
</feature>
<evidence type="ECO:0000256" key="5">
    <source>
        <dbReference type="ARBA" id="ARBA00022989"/>
    </source>
</evidence>
<organism evidence="9 10">
    <name type="scientific">Pseudoponticoccus marisrubri</name>
    <dbReference type="NCBI Taxonomy" id="1685382"/>
    <lineage>
        <taxon>Bacteria</taxon>
        <taxon>Pseudomonadati</taxon>
        <taxon>Pseudomonadota</taxon>
        <taxon>Alphaproteobacteria</taxon>
        <taxon>Rhodobacterales</taxon>
        <taxon>Roseobacteraceae</taxon>
        <taxon>Pseudoponticoccus</taxon>
    </lineage>
</organism>
<dbReference type="PROSITE" id="PS50928">
    <property type="entry name" value="ABC_TM1"/>
    <property type="match status" value="1"/>
</dbReference>
<comment type="subcellular location">
    <subcellularLocation>
        <location evidence="1 7">Cell membrane</location>
        <topology evidence="1 7">Multi-pass membrane protein</topology>
    </subcellularLocation>
</comment>
<dbReference type="CDD" id="cd06261">
    <property type="entry name" value="TM_PBP2"/>
    <property type="match status" value="1"/>
</dbReference>
<dbReference type="AlphaFoldDB" id="A0A0W7WK26"/>
<protein>
    <submittedName>
        <fullName evidence="9">ABC transporter permease</fullName>
    </submittedName>
</protein>
<dbReference type="Pfam" id="PF00528">
    <property type="entry name" value="BPD_transp_1"/>
    <property type="match status" value="1"/>
</dbReference>
<evidence type="ECO:0000256" key="4">
    <source>
        <dbReference type="ARBA" id="ARBA00022692"/>
    </source>
</evidence>
<dbReference type="InterPro" id="IPR035906">
    <property type="entry name" value="MetI-like_sf"/>
</dbReference>
<evidence type="ECO:0000256" key="3">
    <source>
        <dbReference type="ARBA" id="ARBA00022475"/>
    </source>
</evidence>
<dbReference type="GO" id="GO:0005886">
    <property type="term" value="C:plasma membrane"/>
    <property type="evidence" value="ECO:0007669"/>
    <property type="project" value="UniProtKB-SubCell"/>
</dbReference>
<gene>
    <name evidence="9" type="ORF">AVJ23_10630</name>
</gene>
<evidence type="ECO:0000313" key="10">
    <source>
        <dbReference type="Proteomes" id="UP000054396"/>
    </source>
</evidence>
<dbReference type="Pfam" id="PF19300">
    <property type="entry name" value="BPD_transp_1_N"/>
    <property type="match status" value="1"/>
</dbReference>
<keyword evidence="4 7" id="KW-0812">Transmembrane</keyword>
<evidence type="ECO:0000256" key="7">
    <source>
        <dbReference type="RuleBase" id="RU363032"/>
    </source>
</evidence>
<keyword evidence="2 7" id="KW-0813">Transport</keyword>
<keyword evidence="3" id="KW-1003">Cell membrane</keyword>
<dbReference type="InterPro" id="IPR045621">
    <property type="entry name" value="BPD_transp_1_N"/>
</dbReference>
<evidence type="ECO:0000313" key="9">
    <source>
        <dbReference type="EMBL" id="KUF10884.1"/>
    </source>
</evidence>
<comment type="caution">
    <text evidence="9">The sequence shown here is derived from an EMBL/GenBank/DDBJ whole genome shotgun (WGS) entry which is preliminary data.</text>
</comment>
<feature type="transmembrane region" description="Helical" evidence="7">
    <location>
        <begin position="242"/>
        <end position="268"/>
    </location>
</feature>
<feature type="transmembrane region" description="Helical" evidence="7">
    <location>
        <begin position="12"/>
        <end position="31"/>
    </location>
</feature>
<feature type="transmembrane region" description="Helical" evidence="7">
    <location>
        <begin position="188"/>
        <end position="207"/>
    </location>
</feature>
<accession>A0A0W7WK26</accession>
<dbReference type="GO" id="GO:0055085">
    <property type="term" value="P:transmembrane transport"/>
    <property type="evidence" value="ECO:0007669"/>
    <property type="project" value="InterPro"/>
</dbReference>
<dbReference type="RefSeq" id="WP_058862169.1">
    <property type="nucleotide sequence ID" value="NZ_LPXO01000005.1"/>
</dbReference>
<evidence type="ECO:0000256" key="6">
    <source>
        <dbReference type="ARBA" id="ARBA00023136"/>
    </source>
</evidence>
<feature type="transmembrane region" description="Helical" evidence="7">
    <location>
        <begin position="133"/>
        <end position="156"/>
    </location>
</feature>
<evidence type="ECO:0000256" key="2">
    <source>
        <dbReference type="ARBA" id="ARBA00022448"/>
    </source>
</evidence>
<evidence type="ECO:0000256" key="1">
    <source>
        <dbReference type="ARBA" id="ARBA00004651"/>
    </source>
</evidence>
<dbReference type="SUPFAM" id="SSF161098">
    <property type="entry name" value="MetI-like"/>
    <property type="match status" value="1"/>
</dbReference>
<name>A0A0W7WK26_9RHOB</name>
<evidence type="ECO:0000259" key="8">
    <source>
        <dbReference type="PROSITE" id="PS50928"/>
    </source>
</evidence>
<keyword evidence="10" id="KW-1185">Reference proteome</keyword>
<dbReference type="OrthoDB" id="9807402at2"/>
<dbReference type="InterPro" id="IPR000515">
    <property type="entry name" value="MetI-like"/>
</dbReference>
<dbReference type="PANTHER" id="PTHR43163">
    <property type="entry name" value="DIPEPTIDE TRANSPORT SYSTEM PERMEASE PROTEIN DPPB-RELATED"/>
    <property type="match status" value="1"/>
</dbReference>
<reference evidence="9 10" key="1">
    <citation type="submission" date="2015-12" db="EMBL/GenBank/DDBJ databases">
        <authorList>
            <person name="Shamseldin A."/>
            <person name="Moawad H."/>
            <person name="Abd El-Rahim W.M."/>
            <person name="Sadowsky M.J."/>
        </authorList>
    </citation>
    <scope>NUCLEOTIDE SEQUENCE [LARGE SCALE GENOMIC DNA]</scope>
    <source>
        <strain evidence="9 10">SJ5A-1</strain>
    </source>
</reference>